<dbReference type="Pfam" id="PF04055">
    <property type="entry name" value="Radical_SAM"/>
    <property type="match status" value="1"/>
</dbReference>
<keyword evidence="5 14" id="KW-0004">4Fe-4S</keyword>
<dbReference type="Proteomes" id="UP001207742">
    <property type="component" value="Unassembled WGS sequence"/>
</dbReference>
<dbReference type="InterPro" id="IPR004558">
    <property type="entry name" value="Coprogen_oxidase_HemN"/>
</dbReference>
<evidence type="ECO:0000313" key="17">
    <source>
        <dbReference type="Proteomes" id="UP001207742"/>
    </source>
</evidence>
<dbReference type="PIRSF" id="PIRSF000167">
    <property type="entry name" value="HemN"/>
    <property type="match status" value="1"/>
</dbReference>
<evidence type="ECO:0000256" key="1">
    <source>
        <dbReference type="ARBA" id="ARBA00004496"/>
    </source>
</evidence>
<keyword evidence="8 14" id="KW-0479">Metal-binding</keyword>
<evidence type="ECO:0000256" key="11">
    <source>
        <dbReference type="ARBA" id="ARBA00023014"/>
    </source>
</evidence>
<comment type="subunit">
    <text evidence="4">Monomer.</text>
</comment>
<dbReference type="Gene3D" id="1.10.10.920">
    <property type="match status" value="1"/>
</dbReference>
<comment type="cofactor">
    <cofactor evidence="14">
        <name>[4Fe-4S] cluster</name>
        <dbReference type="ChEBI" id="CHEBI:49883"/>
    </cofactor>
    <text evidence="14">Binds 1 [4Fe-4S] cluster. The cluster is coordinated with 3 cysteines and an exchangeable S-adenosyl-L-methionine.</text>
</comment>
<dbReference type="CDD" id="cd01335">
    <property type="entry name" value="Radical_SAM"/>
    <property type="match status" value="1"/>
</dbReference>
<evidence type="ECO:0000259" key="15">
    <source>
        <dbReference type="PROSITE" id="PS51918"/>
    </source>
</evidence>
<keyword evidence="6 14" id="KW-0963">Cytoplasm</keyword>
<comment type="catalytic activity">
    <reaction evidence="13 14">
        <text>coproporphyrinogen III + 2 S-adenosyl-L-methionine = protoporphyrinogen IX + 2 5'-deoxyadenosine + 2 L-methionine + 2 CO2</text>
        <dbReference type="Rhea" id="RHEA:15425"/>
        <dbReference type="ChEBI" id="CHEBI:16526"/>
        <dbReference type="ChEBI" id="CHEBI:17319"/>
        <dbReference type="ChEBI" id="CHEBI:57307"/>
        <dbReference type="ChEBI" id="CHEBI:57309"/>
        <dbReference type="ChEBI" id="CHEBI:57844"/>
        <dbReference type="ChEBI" id="CHEBI:59789"/>
        <dbReference type="EC" id="1.3.98.3"/>
    </reaction>
</comment>
<dbReference type="InterPro" id="IPR013785">
    <property type="entry name" value="Aldolase_TIM"/>
</dbReference>
<dbReference type="SFLD" id="SFLDG01065">
    <property type="entry name" value="anaerobic_coproporphyrinogen-I"/>
    <property type="match status" value="1"/>
</dbReference>
<dbReference type="SMART" id="SM00729">
    <property type="entry name" value="Elp3"/>
    <property type="match status" value="1"/>
</dbReference>
<evidence type="ECO:0000256" key="10">
    <source>
        <dbReference type="ARBA" id="ARBA00023004"/>
    </source>
</evidence>
<dbReference type="RefSeq" id="WP_264734649.1">
    <property type="nucleotide sequence ID" value="NZ_JAPDNR010000001.1"/>
</dbReference>
<evidence type="ECO:0000256" key="8">
    <source>
        <dbReference type="ARBA" id="ARBA00022723"/>
    </source>
</evidence>
<evidence type="ECO:0000256" key="5">
    <source>
        <dbReference type="ARBA" id="ARBA00022485"/>
    </source>
</evidence>
<keyword evidence="10 14" id="KW-0408">Iron</keyword>
<comment type="similarity">
    <text evidence="3 14">Belongs to the anaerobic coproporphyrinogen-III oxidase family.</text>
</comment>
<dbReference type="Gene3D" id="3.20.20.70">
    <property type="entry name" value="Aldolase class I"/>
    <property type="match status" value="1"/>
</dbReference>
<dbReference type="EMBL" id="JAPDNS010000002">
    <property type="protein sequence ID" value="MCW3487844.1"/>
    <property type="molecule type" value="Genomic_DNA"/>
</dbReference>
<comment type="caution">
    <text evidence="16">The sequence shown here is derived from an EMBL/GenBank/DDBJ whole genome shotgun (WGS) entry which is preliminary data.</text>
</comment>
<protein>
    <recommendedName>
        <fullName evidence="14">Coproporphyrinogen-III oxidase</fullName>
        <ecNumber evidence="14">1.3.98.3</ecNumber>
    </recommendedName>
</protein>
<keyword evidence="17" id="KW-1185">Reference proteome</keyword>
<dbReference type="InterPro" id="IPR034505">
    <property type="entry name" value="Coproporphyrinogen-III_oxidase"/>
</dbReference>
<evidence type="ECO:0000256" key="7">
    <source>
        <dbReference type="ARBA" id="ARBA00022691"/>
    </source>
</evidence>
<dbReference type="NCBIfam" id="TIGR00538">
    <property type="entry name" value="hemN"/>
    <property type="match status" value="1"/>
</dbReference>
<comment type="pathway">
    <text evidence="2 14">Porphyrin-containing compound metabolism; protoporphyrin-IX biosynthesis; protoporphyrinogen-IX from coproporphyrinogen-III (AdoMet route): step 1/1.</text>
</comment>
<dbReference type="InterPro" id="IPR006638">
    <property type="entry name" value="Elp3/MiaA/NifB-like_rSAM"/>
</dbReference>
<proteinExistence type="inferred from homology"/>
<reference evidence="16 17" key="1">
    <citation type="submission" date="2022-10" db="EMBL/GenBank/DDBJ databases">
        <title>Chitinophaga nivalis PC15 sp. nov., isolated from Pyeongchang county, South Korea.</title>
        <authorList>
            <person name="Trinh H.N."/>
        </authorList>
    </citation>
    <scope>NUCLEOTIDE SEQUENCE [LARGE SCALE GENOMIC DNA]</scope>
    <source>
        <strain evidence="16 17">PC14</strain>
    </source>
</reference>
<dbReference type="PANTHER" id="PTHR13932:SF6">
    <property type="entry name" value="OXYGEN-INDEPENDENT COPROPORPHYRINOGEN III OXIDASE"/>
    <property type="match status" value="1"/>
</dbReference>
<dbReference type="SUPFAM" id="SSF102114">
    <property type="entry name" value="Radical SAM enzymes"/>
    <property type="match status" value="1"/>
</dbReference>
<dbReference type="InterPro" id="IPR058240">
    <property type="entry name" value="rSAM_sf"/>
</dbReference>
<evidence type="ECO:0000256" key="13">
    <source>
        <dbReference type="ARBA" id="ARBA00048321"/>
    </source>
</evidence>
<evidence type="ECO:0000256" key="2">
    <source>
        <dbReference type="ARBA" id="ARBA00004785"/>
    </source>
</evidence>
<keyword evidence="12 14" id="KW-0627">Porphyrin biosynthesis</keyword>
<dbReference type="PROSITE" id="PS51918">
    <property type="entry name" value="RADICAL_SAM"/>
    <property type="match status" value="1"/>
</dbReference>
<evidence type="ECO:0000256" key="9">
    <source>
        <dbReference type="ARBA" id="ARBA00023002"/>
    </source>
</evidence>
<evidence type="ECO:0000256" key="14">
    <source>
        <dbReference type="PIRNR" id="PIRNR000167"/>
    </source>
</evidence>
<keyword evidence="9 14" id="KW-0560">Oxidoreductase</keyword>
<evidence type="ECO:0000256" key="6">
    <source>
        <dbReference type="ARBA" id="ARBA00022490"/>
    </source>
</evidence>
<comment type="subcellular location">
    <subcellularLocation>
        <location evidence="1 14">Cytoplasm</location>
    </subcellularLocation>
</comment>
<feature type="domain" description="Radical SAM core" evidence="15">
    <location>
        <begin position="44"/>
        <end position="282"/>
    </location>
</feature>
<keyword evidence="7 14" id="KW-0949">S-adenosyl-L-methionine</keyword>
<evidence type="ECO:0000256" key="12">
    <source>
        <dbReference type="ARBA" id="ARBA00023244"/>
    </source>
</evidence>
<dbReference type="SFLD" id="SFLDS00029">
    <property type="entry name" value="Radical_SAM"/>
    <property type="match status" value="1"/>
</dbReference>
<dbReference type="SFLD" id="SFLDG01082">
    <property type="entry name" value="B12-binding_domain_containing"/>
    <property type="match status" value="1"/>
</dbReference>
<evidence type="ECO:0000313" key="16">
    <source>
        <dbReference type="EMBL" id="MCW3487844.1"/>
    </source>
</evidence>
<dbReference type="InterPro" id="IPR007197">
    <property type="entry name" value="rSAM"/>
</dbReference>
<evidence type="ECO:0000256" key="4">
    <source>
        <dbReference type="ARBA" id="ARBA00011245"/>
    </source>
</evidence>
<keyword evidence="11 14" id="KW-0411">Iron-sulfur</keyword>
<accession>A0ABT3IV62</accession>
<name>A0ABT3IV62_9BACT</name>
<gene>
    <name evidence="16" type="primary">hemN</name>
    <name evidence="16" type="ORF">OL497_28390</name>
</gene>
<dbReference type="GO" id="GO:0051989">
    <property type="term" value="F:coproporphyrinogen dehydrogenase activity"/>
    <property type="evidence" value="ECO:0007669"/>
    <property type="project" value="UniProtKB-EC"/>
</dbReference>
<sequence>MNLIRKYNVAAPRYTSYPTVPYWDENSFNTDTWKTWLKKSFQESNHQDGISLYIHLPFCEKLCTYCGCNKHITVNHQVEEPYIATLLKEWELYLQVFGSRPRIREIHLGGGTPTFFSAEHLSTLLEGIYRTADILPDAAFSFEGHPGNTTAEHLQTLYQLGFRRISLGIQDFDPKVQEVINRPQSYETVATVVENARKTGFTAINFDLIYGLPLQTAAGMADTVRKVMQLRPDRISFYSYAHVPWIKGVGQRKYSEADLPGEQEKRQLYELGKNLFNSHGYTEIGMDHFALPGDELHTAFQQGQLHRNFMGYTVSHTSLLVGLGASAIGDNWYAYVQNEKRTATYQELVNKGEFPVVRGHLLSGEDLLLRQHIHDLMCTFETTWHKQDTQCDAIVEGLQRLQEMEKDGLVQVIPKKVMVTPEGRPFIRNICMAFDARMWRQLPDSQLFSKAI</sequence>
<dbReference type="PANTHER" id="PTHR13932">
    <property type="entry name" value="COPROPORPHYRINIGEN III OXIDASE"/>
    <property type="match status" value="1"/>
</dbReference>
<evidence type="ECO:0000256" key="3">
    <source>
        <dbReference type="ARBA" id="ARBA00005493"/>
    </source>
</evidence>
<organism evidence="16 17">
    <name type="scientific">Chitinophaga nivalis</name>
    <dbReference type="NCBI Taxonomy" id="2991709"/>
    <lineage>
        <taxon>Bacteria</taxon>
        <taxon>Pseudomonadati</taxon>
        <taxon>Bacteroidota</taxon>
        <taxon>Chitinophagia</taxon>
        <taxon>Chitinophagales</taxon>
        <taxon>Chitinophagaceae</taxon>
        <taxon>Chitinophaga</taxon>
    </lineage>
</organism>
<dbReference type="EC" id="1.3.98.3" evidence="14"/>